<reference evidence="2" key="1">
    <citation type="journal article" date="2012" name="Nat. Biotechnol.">
        <title>Reference genome sequence of the model plant Setaria.</title>
        <authorList>
            <person name="Bennetzen J.L."/>
            <person name="Schmutz J."/>
            <person name="Wang H."/>
            <person name="Percifield R."/>
            <person name="Hawkins J."/>
            <person name="Pontaroli A.C."/>
            <person name="Estep M."/>
            <person name="Feng L."/>
            <person name="Vaughn J.N."/>
            <person name="Grimwood J."/>
            <person name="Jenkins J."/>
            <person name="Barry K."/>
            <person name="Lindquist E."/>
            <person name="Hellsten U."/>
            <person name="Deshpande S."/>
            <person name="Wang X."/>
            <person name="Wu X."/>
            <person name="Mitros T."/>
            <person name="Triplett J."/>
            <person name="Yang X."/>
            <person name="Ye C.Y."/>
            <person name="Mauro-Herrera M."/>
            <person name="Wang L."/>
            <person name="Li P."/>
            <person name="Sharma M."/>
            <person name="Sharma R."/>
            <person name="Ronald P.C."/>
            <person name="Panaud O."/>
            <person name="Kellogg E.A."/>
            <person name="Brutnell T.P."/>
            <person name="Doust A.N."/>
            <person name="Tuskan G.A."/>
            <person name="Rokhsar D."/>
            <person name="Devos K.M."/>
        </authorList>
    </citation>
    <scope>NUCLEOTIDE SEQUENCE [LARGE SCALE GENOMIC DNA]</scope>
    <source>
        <strain evidence="2">cv. Yugu1</strain>
    </source>
</reference>
<accession>K3Y0Q9</accession>
<dbReference type="InParanoid" id="K3Y0Q9"/>
<sequence length="62" mass="6926">MEVIFTAILGEVASRSISLLTGKYSKEKQHQLQMKCNTTYKFCCLGFVPALRVNGVSQTGIW</sequence>
<organism evidence="1 2">
    <name type="scientific">Setaria italica</name>
    <name type="common">Foxtail millet</name>
    <name type="synonym">Panicum italicum</name>
    <dbReference type="NCBI Taxonomy" id="4555"/>
    <lineage>
        <taxon>Eukaryota</taxon>
        <taxon>Viridiplantae</taxon>
        <taxon>Streptophyta</taxon>
        <taxon>Embryophyta</taxon>
        <taxon>Tracheophyta</taxon>
        <taxon>Spermatophyta</taxon>
        <taxon>Magnoliopsida</taxon>
        <taxon>Liliopsida</taxon>
        <taxon>Poales</taxon>
        <taxon>Poaceae</taxon>
        <taxon>PACMAD clade</taxon>
        <taxon>Panicoideae</taxon>
        <taxon>Panicodae</taxon>
        <taxon>Paniceae</taxon>
        <taxon>Cenchrinae</taxon>
        <taxon>Setaria</taxon>
    </lineage>
</organism>
<reference evidence="1" key="2">
    <citation type="submission" date="2018-08" db="UniProtKB">
        <authorList>
            <consortium name="EnsemblPlants"/>
        </authorList>
    </citation>
    <scope>IDENTIFICATION</scope>
    <source>
        <strain evidence="1">Yugu1</strain>
    </source>
</reference>
<evidence type="ECO:0000313" key="2">
    <source>
        <dbReference type="Proteomes" id="UP000004995"/>
    </source>
</evidence>
<dbReference type="EnsemblPlants" id="KQL09076">
    <property type="protein sequence ID" value="KQL09076"/>
    <property type="gene ID" value="SETIT_007770mg"/>
</dbReference>
<evidence type="ECO:0000313" key="1">
    <source>
        <dbReference type="EnsemblPlants" id="KQL09076"/>
    </source>
</evidence>
<dbReference type="EMBL" id="AGNK02002178">
    <property type="status" value="NOT_ANNOTATED_CDS"/>
    <property type="molecule type" value="Genomic_DNA"/>
</dbReference>
<dbReference type="Gramene" id="KQL09076">
    <property type="protein sequence ID" value="KQL09076"/>
    <property type="gene ID" value="SETIT_007770mg"/>
</dbReference>
<keyword evidence="2" id="KW-1185">Reference proteome</keyword>
<proteinExistence type="predicted"/>
<dbReference type="Proteomes" id="UP000004995">
    <property type="component" value="Unassembled WGS sequence"/>
</dbReference>
<dbReference type="HOGENOM" id="CLU_2908370_0_0_1"/>
<dbReference type="AlphaFoldDB" id="K3Y0Q9"/>
<name>K3Y0Q9_SETIT</name>
<protein>
    <submittedName>
        <fullName evidence="1">Uncharacterized protein</fullName>
    </submittedName>
</protein>